<reference evidence="1" key="1">
    <citation type="journal article" date="2023" name="Mol. Biol. Evol.">
        <title>Third-Generation Sequencing Reveals the Adaptive Role of the Epigenome in Three Deep-Sea Polychaetes.</title>
        <authorList>
            <person name="Perez M."/>
            <person name="Aroh O."/>
            <person name="Sun Y."/>
            <person name="Lan Y."/>
            <person name="Juniper S.K."/>
            <person name="Young C.R."/>
            <person name="Angers B."/>
            <person name="Qian P.Y."/>
        </authorList>
    </citation>
    <scope>NUCLEOTIDE SEQUENCE</scope>
    <source>
        <strain evidence="1">R07B-5</strain>
    </source>
</reference>
<name>A0AAD9NHP2_RIDPI</name>
<organism evidence="1 2">
    <name type="scientific">Ridgeia piscesae</name>
    <name type="common">Tubeworm</name>
    <dbReference type="NCBI Taxonomy" id="27915"/>
    <lineage>
        <taxon>Eukaryota</taxon>
        <taxon>Metazoa</taxon>
        <taxon>Spiralia</taxon>
        <taxon>Lophotrochozoa</taxon>
        <taxon>Annelida</taxon>
        <taxon>Polychaeta</taxon>
        <taxon>Sedentaria</taxon>
        <taxon>Canalipalpata</taxon>
        <taxon>Sabellida</taxon>
        <taxon>Siboglinidae</taxon>
        <taxon>Ridgeia</taxon>
    </lineage>
</organism>
<evidence type="ECO:0000313" key="2">
    <source>
        <dbReference type="Proteomes" id="UP001209878"/>
    </source>
</evidence>
<dbReference type="EMBL" id="JAODUO010001153">
    <property type="protein sequence ID" value="KAK2170455.1"/>
    <property type="molecule type" value="Genomic_DNA"/>
</dbReference>
<dbReference type="Proteomes" id="UP001209878">
    <property type="component" value="Unassembled WGS sequence"/>
</dbReference>
<dbReference type="AlphaFoldDB" id="A0AAD9NHP2"/>
<evidence type="ECO:0000313" key="1">
    <source>
        <dbReference type="EMBL" id="KAK2170455.1"/>
    </source>
</evidence>
<protein>
    <submittedName>
        <fullName evidence="1">Uncharacterized protein</fullName>
    </submittedName>
</protein>
<accession>A0AAD9NHP2</accession>
<gene>
    <name evidence="1" type="ORF">NP493_1152g00023</name>
</gene>
<keyword evidence="2" id="KW-1185">Reference proteome</keyword>
<sequence length="100" mass="11432">MKPNMRKLNDDTTEIRIIHPKSAHHNLLPEGVRIGNIHVTPNTHTRNLGMTFESITTIITLQRHVTLNSVFPSPQLWTHSSLFRTWTCIITSKCPGYITC</sequence>
<comment type="caution">
    <text evidence="1">The sequence shown here is derived from an EMBL/GenBank/DDBJ whole genome shotgun (WGS) entry which is preliminary data.</text>
</comment>
<proteinExistence type="predicted"/>